<dbReference type="AlphaFoldDB" id="A0A382E741"/>
<evidence type="ECO:0000313" key="2">
    <source>
        <dbReference type="EMBL" id="SVB45793.1"/>
    </source>
</evidence>
<accession>A0A382E741</accession>
<organism evidence="2">
    <name type="scientific">marine metagenome</name>
    <dbReference type="NCBI Taxonomy" id="408172"/>
    <lineage>
        <taxon>unclassified sequences</taxon>
        <taxon>metagenomes</taxon>
        <taxon>ecological metagenomes</taxon>
    </lineage>
</organism>
<sequence>MAPLRIRRRPDEPPAGREHFEPTPLSTPPAETTVKAVDIPVAHTPPGGYRDFPRPVLAGCDEPITPGAPDLRGVWQAYRGPLKGHIERVEQAGNRVVITAGGIIHDMYADGTLEGGVNDVHVNKTDRISVAARFEDGRLNLYPGGRRVALVTRYRNGDEMVWRYGPWKNRLRRLAPAEEAD</sequence>
<feature type="compositionally biased region" description="Basic and acidic residues" evidence="1">
    <location>
        <begin position="9"/>
        <end position="21"/>
    </location>
</feature>
<gene>
    <name evidence="2" type="ORF">METZ01_LOCUS198647</name>
</gene>
<feature type="region of interest" description="Disordered" evidence="1">
    <location>
        <begin position="1"/>
        <end position="31"/>
    </location>
</feature>
<proteinExistence type="predicted"/>
<reference evidence="2" key="1">
    <citation type="submission" date="2018-05" db="EMBL/GenBank/DDBJ databases">
        <authorList>
            <person name="Lanie J.A."/>
            <person name="Ng W.-L."/>
            <person name="Kazmierczak K.M."/>
            <person name="Andrzejewski T.M."/>
            <person name="Davidsen T.M."/>
            <person name="Wayne K.J."/>
            <person name="Tettelin H."/>
            <person name="Glass J.I."/>
            <person name="Rusch D."/>
            <person name="Podicherti R."/>
            <person name="Tsui H.-C.T."/>
            <person name="Winkler M.E."/>
        </authorList>
    </citation>
    <scope>NUCLEOTIDE SEQUENCE</scope>
</reference>
<evidence type="ECO:0000256" key="1">
    <source>
        <dbReference type="SAM" id="MobiDB-lite"/>
    </source>
</evidence>
<dbReference type="EMBL" id="UINC01042748">
    <property type="protein sequence ID" value="SVB45793.1"/>
    <property type="molecule type" value="Genomic_DNA"/>
</dbReference>
<name>A0A382E741_9ZZZZ</name>
<protein>
    <submittedName>
        <fullName evidence="2">Uncharacterized protein</fullName>
    </submittedName>
</protein>